<evidence type="ECO:0000256" key="3">
    <source>
        <dbReference type="SAM" id="Phobius"/>
    </source>
</evidence>
<keyword evidence="1" id="KW-0328">Glycosyltransferase</keyword>
<evidence type="ECO:0000259" key="4">
    <source>
        <dbReference type="Pfam" id="PF00534"/>
    </source>
</evidence>
<accession>A0A0S6VSC1</accession>
<reference evidence="6" key="1">
    <citation type="journal article" date="2015" name="PeerJ">
        <title>First genomic representation of candidate bacterial phylum KSB3 points to enhanced environmental sensing as a trigger of wastewater bulking.</title>
        <authorList>
            <person name="Sekiguchi Y."/>
            <person name="Ohashi A."/>
            <person name="Parks D.H."/>
            <person name="Yamauchi T."/>
            <person name="Tyson G.W."/>
            <person name="Hugenholtz P."/>
        </authorList>
    </citation>
    <scope>NUCLEOTIDE SEQUENCE [LARGE SCALE GENOMIC DNA]</scope>
</reference>
<dbReference type="STRING" id="1499966.U14_01545"/>
<dbReference type="InterPro" id="IPR028098">
    <property type="entry name" value="Glyco_trans_4-like_N"/>
</dbReference>
<proteinExistence type="predicted"/>
<sequence>MKRCRILHLNHVAYIGGAEVALINLLTYVDREQLEPVVMSPEGELQRVVRDELRLRCATIPTLSGLNRYTLPRVLSRFPLLFYKIANARPDLIYANTNFAALYSGFIGKCLKIPSLAHIRDIEPLGRMARALIRQNTRLIAISQAVERYLIAETMPPAQIICVHDGVDVKQYQPRVRKRFTDGASIGIIGQIGERKGHLVLLEALRGLVREQTPVKLLIVGKEPAHSTEGYTERLRAFVQEHQLEPFVEFLGFRREVPELLTQLDILVLPSLQEPFGKIVIEAMAMERPVIASRVGGVPEIVVDGETGLLVPPQDPAALKHALSQLIAAPALRERMGKAGRQRVEAWFNLERNVQATQAVYRELLHDLAELQG</sequence>
<name>A0A0S6VSC1_9BACT</name>
<dbReference type="EMBL" id="DF820456">
    <property type="protein sequence ID" value="GAK50317.1"/>
    <property type="molecule type" value="Genomic_DNA"/>
</dbReference>
<evidence type="ECO:0000259" key="5">
    <source>
        <dbReference type="Pfam" id="PF13439"/>
    </source>
</evidence>
<keyword evidence="3" id="KW-0812">Transmembrane</keyword>
<dbReference type="AlphaFoldDB" id="A0A0S6VSC1"/>
<evidence type="ECO:0000313" key="6">
    <source>
        <dbReference type="EMBL" id="GAK50317.1"/>
    </source>
</evidence>
<dbReference type="CDD" id="cd03801">
    <property type="entry name" value="GT4_PimA-like"/>
    <property type="match status" value="1"/>
</dbReference>
<dbReference type="Pfam" id="PF00534">
    <property type="entry name" value="Glycos_transf_1"/>
    <property type="match status" value="1"/>
</dbReference>
<dbReference type="InterPro" id="IPR001296">
    <property type="entry name" value="Glyco_trans_1"/>
</dbReference>
<feature type="domain" description="Glycosyltransferase subfamily 4-like N-terminal" evidence="5">
    <location>
        <begin position="15"/>
        <end position="170"/>
    </location>
</feature>
<evidence type="ECO:0000256" key="1">
    <source>
        <dbReference type="ARBA" id="ARBA00022676"/>
    </source>
</evidence>
<feature type="transmembrane region" description="Helical" evidence="3">
    <location>
        <begin position="12"/>
        <end position="29"/>
    </location>
</feature>
<dbReference type="PANTHER" id="PTHR12526">
    <property type="entry name" value="GLYCOSYLTRANSFERASE"/>
    <property type="match status" value="1"/>
</dbReference>
<evidence type="ECO:0000313" key="7">
    <source>
        <dbReference type="Proteomes" id="UP000030700"/>
    </source>
</evidence>
<dbReference type="GO" id="GO:0016757">
    <property type="term" value="F:glycosyltransferase activity"/>
    <property type="evidence" value="ECO:0007669"/>
    <property type="project" value="UniProtKB-KW"/>
</dbReference>
<dbReference type="Pfam" id="PF13439">
    <property type="entry name" value="Glyco_transf_4"/>
    <property type="match status" value="1"/>
</dbReference>
<feature type="domain" description="Glycosyl transferase family 1" evidence="4">
    <location>
        <begin position="178"/>
        <end position="343"/>
    </location>
</feature>
<evidence type="ECO:0000256" key="2">
    <source>
        <dbReference type="ARBA" id="ARBA00022679"/>
    </source>
</evidence>
<keyword evidence="3" id="KW-1133">Transmembrane helix</keyword>
<protein>
    <submittedName>
        <fullName evidence="6">Glycosyl transferase group 1</fullName>
    </submittedName>
</protein>
<gene>
    <name evidence="6" type="ORF">U14_01545</name>
</gene>
<keyword evidence="3" id="KW-0472">Membrane</keyword>
<dbReference type="PANTHER" id="PTHR12526:SF510">
    <property type="entry name" value="D-INOSITOL 3-PHOSPHATE GLYCOSYLTRANSFERASE"/>
    <property type="match status" value="1"/>
</dbReference>
<keyword evidence="2 6" id="KW-0808">Transferase</keyword>
<keyword evidence="7" id="KW-1185">Reference proteome</keyword>
<dbReference type="SUPFAM" id="SSF53756">
    <property type="entry name" value="UDP-Glycosyltransferase/glycogen phosphorylase"/>
    <property type="match status" value="1"/>
</dbReference>
<dbReference type="HOGENOM" id="CLU_009583_0_3_0"/>
<dbReference type="Proteomes" id="UP000030700">
    <property type="component" value="Unassembled WGS sequence"/>
</dbReference>
<dbReference type="Gene3D" id="3.40.50.2000">
    <property type="entry name" value="Glycogen Phosphorylase B"/>
    <property type="match status" value="2"/>
</dbReference>
<organism evidence="6">
    <name type="scientific">Candidatus Moduliflexus flocculans</name>
    <dbReference type="NCBI Taxonomy" id="1499966"/>
    <lineage>
        <taxon>Bacteria</taxon>
        <taxon>Candidatus Moduliflexota</taxon>
        <taxon>Candidatus Moduliflexia</taxon>
        <taxon>Candidatus Moduliflexales</taxon>
        <taxon>Candidatus Moduliflexaceae</taxon>
    </lineage>
</organism>